<keyword evidence="1 2" id="KW-0103">Bromodomain</keyword>
<dbReference type="InterPro" id="IPR001487">
    <property type="entry name" value="Bromodomain"/>
</dbReference>
<feature type="region of interest" description="Disordered" evidence="3">
    <location>
        <begin position="231"/>
        <end position="282"/>
    </location>
</feature>
<dbReference type="GO" id="GO:0006355">
    <property type="term" value="P:regulation of DNA-templated transcription"/>
    <property type="evidence" value="ECO:0007669"/>
    <property type="project" value="TreeGrafter"/>
</dbReference>
<dbReference type="GO" id="GO:0005634">
    <property type="term" value="C:nucleus"/>
    <property type="evidence" value="ECO:0007669"/>
    <property type="project" value="TreeGrafter"/>
</dbReference>
<dbReference type="PANTHER" id="PTHR22880">
    <property type="entry name" value="FALZ-RELATED BROMODOMAIN-CONTAINING PROTEINS"/>
    <property type="match status" value="1"/>
</dbReference>
<dbReference type="InterPro" id="IPR000210">
    <property type="entry name" value="BTB/POZ_dom"/>
</dbReference>
<dbReference type="SMART" id="SM00297">
    <property type="entry name" value="BROMO"/>
    <property type="match status" value="1"/>
</dbReference>
<evidence type="ECO:0000313" key="7">
    <source>
        <dbReference type="Proteomes" id="UP000265631"/>
    </source>
</evidence>
<feature type="domain" description="BTB" evidence="5">
    <location>
        <begin position="38"/>
        <end position="108"/>
    </location>
</feature>
<proteinExistence type="predicted"/>
<dbReference type="STRING" id="2594813.A0A395M7F5"/>
<organism evidence="6 7">
    <name type="scientific">Fusarium flagelliforme</name>
    <dbReference type="NCBI Taxonomy" id="2675880"/>
    <lineage>
        <taxon>Eukaryota</taxon>
        <taxon>Fungi</taxon>
        <taxon>Dikarya</taxon>
        <taxon>Ascomycota</taxon>
        <taxon>Pezizomycotina</taxon>
        <taxon>Sordariomycetes</taxon>
        <taxon>Hypocreomycetidae</taxon>
        <taxon>Hypocreales</taxon>
        <taxon>Nectriaceae</taxon>
        <taxon>Fusarium</taxon>
        <taxon>Fusarium incarnatum-equiseti species complex</taxon>
    </lineage>
</organism>
<dbReference type="InterPro" id="IPR050935">
    <property type="entry name" value="Bromo_chromatin_reader"/>
</dbReference>
<dbReference type="PROSITE" id="PS50097">
    <property type="entry name" value="BTB"/>
    <property type="match status" value="1"/>
</dbReference>
<dbReference type="SUPFAM" id="SSF47370">
    <property type="entry name" value="Bromodomain"/>
    <property type="match status" value="1"/>
</dbReference>
<evidence type="ECO:0000256" key="2">
    <source>
        <dbReference type="PROSITE-ProRule" id="PRU00035"/>
    </source>
</evidence>
<dbReference type="GO" id="GO:0000785">
    <property type="term" value="C:chromatin"/>
    <property type="evidence" value="ECO:0007669"/>
    <property type="project" value="TreeGrafter"/>
</dbReference>
<dbReference type="EMBL" id="PXXK01000506">
    <property type="protein sequence ID" value="RFN43794.1"/>
    <property type="molecule type" value="Genomic_DNA"/>
</dbReference>
<reference evidence="6 7" key="1">
    <citation type="journal article" date="2018" name="PLoS Pathog.">
        <title>Evolution of structural diversity of trichothecenes, a family of toxins produced by plant pathogenic and entomopathogenic fungi.</title>
        <authorList>
            <person name="Proctor R.H."/>
            <person name="McCormick S.P."/>
            <person name="Kim H.S."/>
            <person name="Cardoza R.E."/>
            <person name="Stanley A.M."/>
            <person name="Lindo L."/>
            <person name="Kelly A."/>
            <person name="Brown D.W."/>
            <person name="Lee T."/>
            <person name="Vaughan M.M."/>
            <person name="Alexander N.J."/>
            <person name="Busman M."/>
            <person name="Gutierrez S."/>
        </authorList>
    </citation>
    <scope>NUCLEOTIDE SEQUENCE [LARGE SCALE GENOMIC DNA]</scope>
    <source>
        <strain evidence="6 7">NRRL 13405</strain>
    </source>
</reference>
<evidence type="ECO:0000256" key="1">
    <source>
        <dbReference type="ARBA" id="ARBA00023117"/>
    </source>
</evidence>
<dbReference type="CDD" id="cd18186">
    <property type="entry name" value="BTB_POZ_ZBTB_KLHL-like"/>
    <property type="match status" value="1"/>
</dbReference>
<dbReference type="PRINTS" id="PR00503">
    <property type="entry name" value="BROMODOMAIN"/>
</dbReference>
<evidence type="ECO:0000259" key="4">
    <source>
        <dbReference type="PROSITE" id="PS50014"/>
    </source>
</evidence>
<evidence type="ECO:0000313" key="6">
    <source>
        <dbReference type="EMBL" id="RFN43794.1"/>
    </source>
</evidence>
<evidence type="ECO:0000259" key="5">
    <source>
        <dbReference type="PROSITE" id="PS50097"/>
    </source>
</evidence>
<dbReference type="Gene3D" id="1.20.920.10">
    <property type="entry name" value="Bromodomain-like"/>
    <property type="match status" value="1"/>
</dbReference>
<dbReference type="PROSITE" id="PS50014">
    <property type="entry name" value="BROMODOMAIN_2"/>
    <property type="match status" value="1"/>
</dbReference>
<feature type="compositionally biased region" description="Polar residues" evidence="3">
    <location>
        <begin position="250"/>
        <end position="259"/>
    </location>
</feature>
<protein>
    <submittedName>
        <fullName evidence="6">Tfiid associated protein</fullName>
    </submittedName>
</protein>
<dbReference type="PANTHER" id="PTHR22880:SF225">
    <property type="entry name" value="BROMODOMAIN-CONTAINING PROTEIN BET-1-RELATED"/>
    <property type="match status" value="1"/>
</dbReference>
<dbReference type="Gene3D" id="3.30.710.10">
    <property type="entry name" value="Potassium Channel Kv1.1, Chain A"/>
    <property type="match status" value="1"/>
</dbReference>
<sequence>MSEIRTQEAGAPIAKETESVKVEENKPFSWLGSEPHPTFVIILVGPEESPFGIQKDFLCSRSEFYEKHFSATNQDEKIEHIVKLPETTKEIFGLAQNFLYTERVISDESNVPSYEALVGLWKLGHKLGIKGLCDKALTAMIDCRRITETIPATPLLIQVWKDTPEGSSIRKLLLSWTAEYMRSSDARAEFAKSLPQEVLSELVVAMSSFDTVPTPEEQPAAVALPSVTPRKNVHYLEDEPDNEAKKSRRTSGTSVNTPLSADRSIKARGSLPKPASRRRTSAGFAEARDFTTAQKLEFCADLLTRMLSGPGFWTRLVGPFRDAVEPVEDGVPDYFEKVKRPMDLSTIKVKMDRKEYNDEEEFLRDVRQIFDNCFTYWKKGDPMWLAGEKLQKTFEDKFSHMNKWISKMGGDEVE</sequence>
<dbReference type="InterPro" id="IPR036427">
    <property type="entry name" value="Bromodomain-like_sf"/>
</dbReference>
<dbReference type="AlphaFoldDB" id="A0A395M7F5"/>
<name>A0A395M7F5_9HYPO</name>
<feature type="domain" description="Bromo" evidence="4">
    <location>
        <begin position="319"/>
        <end position="384"/>
    </location>
</feature>
<dbReference type="GO" id="GO:0006338">
    <property type="term" value="P:chromatin remodeling"/>
    <property type="evidence" value="ECO:0007669"/>
    <property type="project" value="TreeGrafter"/>
</dbReference>
<dbReference type="InterPro" id="IPR011333">
    <property type="entry name" value="SKP1/BTB/POZ_sf"/>
</dbReference>
<dbReference type="Proteomes" id="UP000265631">
    <property type="component" value="Unassembled WGS sequence"/>
</dbReference>
<feature type="compositionally biased region" description="Basic and acidic residues" evidence="3">
    <location>
        <begin position="234"/>
        <end position="245"/>
    </location>
</feature>
<accession>A0A395M7F5</accession>
<keyword evidence="7" id="KW-1185">Reference proteome</keyword>
<dbReference type="SUPFAM" id="SSF54695">
    <property type="entry name" value="POZ domain"/>
    <property type="match status" value="1"/>
</dbReference>
<dbReference type="Pfam" id="PF00439">
    <property type="entry name" value="Bromodomain"/>
    <property type="match status" value="1"/>
</dbReference>
<evidence type="ECO:0000256" key="3">
    <source>
        <dbReference type="SAM" id="MobiDB-lite"/>
    </source>
</evidence>
<comment type="caution">
    <text evidence="6">The sequence shown here is derived from an EMBL/GenBank/DDBJ whole genome shotgun (WGS) entry which is preliminary data.</text>
</comment>
<gene>
    <name evidence="6" type="ORF">FIE12Z_11960</name>
</gene>